<keyword evidence="8 12" id="KW-0067">ATP-binding</keyword>
<dbReference type="SMART" id="SM00220">
    <property type="entry name" value="S_TKc"/>
    <property type="match status" value="1"/>
</dbReference>
<evidence type="ECO:0000256" key="5">
    <source>
        <dbReference type="ARBA" id="ARBA00022729"/>
    </source>
</evidence>
<protein>
    <recommendedName>
        <fullName evidence="15">Protein kinase domain-containing protein</fullName>
    </recommendedName>
</protein>
<evidence type="ECO:0000259" key="15">
    <source>
        <dbReference type="PROSITE" id="PS50011"/>
    </source>
</evidence>
<name>A0AAP0RRB1_LIQFO</name>
<accession>A0AAP0RRB1</accession>
<keyword evidence="9 14" id="KW-1133">Transmembrane helix</keyword>
<keyword evidence="3" id="KW-0808">Transferase</keyword>
<keyword evidence="2 13" id="KW-0723">Serine/threonine-protein kinase</keyword>
<evidence type="ECO:0000256" key="11">
    <source>
        <dbReference type="ARBA" id="ARBA00023180"/>
    </source>
</evidence>
<dbReference type="GO" id="GO:0005524">
    <property type="term" value="F:ATP binding"/>
    <property type="evidence" value="ECO:0007669"/>
    <property type="project" value="UniProtKB-UniRule"/>
</dbReference>
<dbReference type="Gene3D" id="3.30.200.20">
    <property type="entry name" value="Phosphorylase Kinase, domain 1"/>
    <property type="match status" value="1"/>
</dbReference>
<keyword evidence="17" id="KW-1185">Reference proteome</keyword>
<evidence type="ECO:0000256" key="12">
    <source>
        <dbReference type="PROSITE-ProRule" id="PRU10141"/>
    </source>
</evidence>
<keyword evidence="7" id="KW-0418">Kinase</keyword>
<comment type="caution">
    <text evidence="16">The sequence shown here is derived from an EMBL/GenBank/DDBJ whole genome shotgun (WGS) entry which is preliminary data.</text>
</comment>
<feature type="domain" description="Protein kinase" evidence="15">
    <location>
        <begin position="89"/>
        <end position="368"/>
    </location>
</feature>
<dbReference type="PROSITE" id="PS00108">
    <property type="entry name" value="PROTEIN_KINASE_ST"/>
    <property type="match status" value="1"/>
</dbReference>
<evidence type="ECO:0000256" key="10">
    <source>
        <dbReference type="ARBA" id="ARBA00023136"/>
    </source>
</evidence>
<dbReference type="GO" id="GO:0005886">
    <property type="term" value="C:plasma membrane"/>
    <property type="evidence" value="ECO:0007669"/>
    <property type="project" value="UniProtKB-ARBA"/>
</dbReference>
<dbReference type="InterPro" id="IPR008271">
    <property type="entry name" value="Ser/Thr_kinase_AS"/>
</dbReference>
<dbReference type="FunFam" id="3.30.200.20:FF:000446">
    <property type="entry name" value="Wall-associated receptor kinase-like 20"/>
    <property type="match status" value="1"/>
</dbReference>
<keyword evidence="11" id="KW-0325">Glycoprotein</keyword>
<comment type="similarity">
    <text evidence="13">Belongs to the protein kinase superfamily.</text>
</comment>
<evidence type="ECO:0000256" key="3">
    <source>
        <dbReference type="ARBA" id="ARBA00022679"/>
    </source>
</evidence>
<evidence type="ECO:0000313" key="17">
    <source>
        <dbReference type="Proteomes" id="UP001415857"/>
    </source>
</evidence>
<keyword evidence="10 14" id="KW-0472">Membrane</keyword>
<proteinExistence type="inferred from homology"/>
<feature type="binding site" evidence="12">
    <location>
        <position position="117"/>
    </location>
    <ligand>
        <name>ATP</name>
        <dbReference type="ChEBI" id="CHEBI:30616"/>
    </ligand>
</feature>
<evidence type="ECO:0000256" key="9">
    <source>
        <dbReference type="ARBA" id="ARBA00022989"/>
    </source>
</evidence>
<organism evidence="16 17">
    <name type="scientific">Liquidambar formosana</name>
    <name type="common">Formosan gum</name>
    <dbReference type="NCBI Taxonomy" id="63359"/>
    <lineage>
        <taxon>Eukaryota</taxon>
        <taxon>Viridiplantae</taxon>
        <taxon>Streptophyta</taxon>
        <taxon>Embryophyta</taxon>
        <taxon>Tracheophyta</taxon>
        <taxon>Spermatophyta</taxon>
        <taxon>Magnoliopsida</taxon>
        <taxon>eudicotyledons</taxon>
        <taxon>Gunneridae</taxon>
        <taxon>Pentapetalae</taxon>
        <taxon>Saxifragales</taxon>
        <taxon>Altingiaceae</taxon>
        <taxon>Liquidambar</taxon>
    </lineage>
</organism>
<dbReference type="InterPro" id="IPR001245">
    <property type="entry name" value="Ser-Thr/Tyr_kinase_cat_dom"/>
</dbReference>
<dbReference type="Proteomes" id="UP001415857">
    <property type="component" value="Unassembled WGS sequence"/>
</dbReference>
<dbReference type="Pfam" id="PF07714">
    <property type="entry name" value="PK_Tyr_Ser-Thr"/>
    <property type="match status" value="1"/>
</dbReference>
<dbReference type="AlphaFoldDB" id="A0AAP0RRB1"/>
<dbReference type="Gene3D" id="1.10.510.10">
    <property type="entry name" value="Transferase(Phosphotransferase) domain 1"/>
    <property type="match status" value="1"/>
</dbReference>
<evidence type="ECO:0000256" key="6">
    <source>
        <dbReference type="ARBA" id="ARBA00022741"/>
    </source>
</evidence>
<dbReference type="PROSITE" id="PS00107">
    <property type="entry name" value="PROTEIN_KINASE_ATP"/>
    <property type="match status" value="1"/>
</dbReference>
<gene>
    <name evidence="16" type="ORF">L1049_010800</name>
</gene>
<comment type="subcellular location">
    <subcellularLocation>
        <location evidence="1">Membrane</location>
        <topology evidence="1">Single-pass membrane protein</topology>
    </subcellularLocation>
</comment>
<dbReference type="GO" id="GO:0004674">
    <property type="term" value="F:protein serine/threonine kinase activity"/>
    <property type="evidence" value="ECO:0007669"/>
    <property type="project" value="UniProtKB-KW"/>
</dbReference>
<dbReference type="CDD" id="cd14066">
    <property type="entry name" value="STKc_IRAK"/>
    <property type="match status" value="1"/>
</dbReference>
<dbReference type="PANTHER" id="PTHR46008:SF25">
    <property type="entry name" value="PROTEIN KINASE DOMAIN-CONTAINING PROTEIN"/>
    <property type="match status" value="1"/>
</dbReference>
<dbReference type="FunFam" id="1.10.510.10:FF:000161">
    <property type="entry name" value="Wall-associated receptor kinase-like 20"/>
    <property type="match status" value="1"/>
</dbReference>
<feature type="transmembrane region" description="Helical" evidence="14">
    <location>
        <begin position="22"/>
        <end position="44"/>
    </location>
</feature>
<dbReference type="InterPro" id="IPR011009">
    <property type="entry name" value="Kinase-like_dom_sf"/>
</dbReference>
<evidence type="ECO:0000256" key="8">
    <source>
        <dbReference type="ARBA" id="ARBA00022840"/>
    </source>
</evidence>
<evidence type="ECO:0000313" key="16">
    <source>
        <dbReference type="EMBL" id="KAK9282583.1"/>
    </source>
</evidence>
<dbReference type="PANTHER" id="PTHR46008">
    <property type="entry name" value="LEAF RUST 10 DISEASE-RESISTANCE LOCUS RECEPTOR-LIKE PROTEIN KINASE-LIKE 1.4"/>
    <property type="match status" value="1"/>
</dbReference>
<dbReference type="SUPFAM" id="SSF56112">
    <property type="entry name" value="Protein kinase-like (PK-like)"/>
    <property type="match status" value="1"/>
</dbReference>
<dbReference type="EMBL" id="JBBPBK010000006">
    <property type="protein sequence ID" value="KAK9282583.1"/>
    <property type="molecule type" value="Genomic_DNA"/>
</dbReference>
<dbReference type="InterPro" id="IPR000719">
    <property type="entry name" value="Prot_kinase_dom"/>
</dbReference>
<dbReference type="InterPro" id="IPR017441">
    <property type="entry name" value="Protein_kinase_ATP_BS"/>
</dbReference>
<evidence type="ECO:0000256" key="1">
    <source>
        <dbReference type="ARBA" id="ARBA00004167"/>
    </source>
</evidence>
<evidence type="ECO:0000256" key="7">
    <source>
        <dbReference type="ARBA" id="ARBA00022777"/>
    </source>
</evidence>
<sequence length="379" mass="42044">MCAQNVTCQNPGGCDDSDRTPLIAGLTAGAGATLILATIAILLYKRHRRIKEAQDRLTREREAILNANNRGKSAKVFTGKEIKNATNNFSRDRLLGAGGYGEVYKGILNDGTVVAVKIAKLGNTKGTDQVLNEVRILCQVNHRNLVHLLGCCVELEQPIMVYEFISNGALYEHLHDLISGGGRKLLTWTHRLGIAHDTAEGLAYLHFSAVPPIYHRDVKSSNILLDENLNAKVSDFGLSRLAQTDMSHISTCAQGTLGYLDPEYYRNYQLTDKSDVYSFGVVLLELLTSQRAIDFNRDADDVNLAVYVRRMVEEERLMDVIDPLLKEGATSLEVETMKALGFLAVGCLEERRQNRPSMKEVAEEIEYIMSIATAKVVEK</sequence>
<keyword evidence="5" id="KW-0732">Signal</keyword>
<evidence type="ECO:0000256" key="13">
    <source>
        <dbReference type="RuleBase" id="RU000304"/>
    </source>
</evidence>
<evidence type="ECO:0000256" key="4">
    <source>
        <dbReference type="ARBA" id="ARBA00022692"/>
    </source>
</evidence>
<keyword evidence="4 14" id="KW-0812">Transmembrane</keyword>
<evidence type="ECO:0000256" key="2">
    <source>
        <dbReference type="ARBA" id="ARBA00022527"/>
    </source>
</evidence>
<keyword evidence="6 12" id="KW-0547">Nucleotide-binding</keyword>
<evidence type="ECO:0000256" key="14">
    <source>
        <dbReference type="SAM" id="Phobius"/>
    </source>
</evidence>
<reference evidence="16 17" key="1">
    <citation type="journal article" date="2024" name="Plant J.">
        <title>Genome sequences and population genomics reveal climatic adaptation and genomic divergence between two closely related sweetgum species.</title>
        <authorList>
            <person name="Xu W.Q."/>
            <person name="Ren C.Q."/>
            <person name="Zhang X.Y."/>
            <person name="Comes H.P."/>
            <person name="Liu X.H."/>
            <person name="Li Y.G."/>
            <person name="Kettle C.J."/>
            <person name="Jalonen R."/>
            <person name="Gaisberger H."/>
            <person name="Ma Y.Z."/>
            <person name="Qiu Y.X."/>
        </authorList>
    </citation>
    <scope>NUCLEOTIDE SEQUENCE [LARGE SCALE GENOMIC DNA]</scope>
    <source>
        <strain evidence="16">Hangzhou</strain>
    </source>
</reference>
<dbReference type="PROSITE" id="PS50011">
    <property type="entry name" value="PROTEIN_KINASE_DOM"/>
    <property type="match status" value="1"/>
</dbReference>